<dbReference type="InterPro" id="IPR006186">
    <property type="entry name" value="Ser/Thr-sp_prot-phosphatase"/>
</dbReference>
<keyword evidence="3 8" id="KW-0378">Hydrolase</keyword>
<keyword evidence="5" id="KW-0464">Manganese</keyword>
<dbReference type="SMART" id="SM00156">
    <property type="entry name" value="PP2Ac"/>
    <property type="match status" value="1"/>
</dbReference>
<dbReference type="Gene3D" id="3.60.21.10">
    <property type="match status" value="2"/>
</dbReference>
<comment type="caution">
    <text evidence="10">The sequence shown here is derived from an EMBL/GenBank/DDBJ whole genome shotgun (WGS) entry which is preliminary data.</text>
</comment>
<keyword evidence="11" id="KW-1185">Reference proteome</keyword>
<dbReference type="Pfam" id="PF00149">
    <property type="entry name" value="Metallophos"/>
    <property type="match status" value="2"/>
</dbReference>
<dbReference type="PANTHER" id="PTHR11668:SF300">
    <property type="entry name" value="SERINE_THREONINE-PROTEIN PHOSPHATASE"/>
    <property type="match status" value="1"/>
</dbReference>
<dbReference type="PRINTS" id="PR00114">
    <property type="entry name" value="STPHPHTASE"/>
</dbReference>
<evidence type="ECO:0000313" key="10">
    <source>
        <dbReference type="EMBL" id="KAL3111635.1"/>
    </source>
</evidence>
<name>A0ABD2L8Q7_9BILA</name>
<evidence type="ECO:0000259" key="9">
    <source>
        <dbReference type="PROSITE" id="PS00125"/>
    </source>
</evidence>
<evidence type="ECO:0000256" key="4">
    <source>
        <dbReference type="ARBA" id="ARBA00022912"/>
    </source>
</evidence>
<proteinExistence type="inferred from homology"/>
<sequence>MGCTQSGEASDLEQGYSLSNDFLDAIITKINRAPSDHLTDEVLCATGVFQRQPSLVRIQPPTAVIVGDIRGQFWDLQRIFTTHGHPPEQQYVFLGDYVDMGPHSLETIILLFCYKLKYPSNFMLLRGNHECPSTTKMYGFYDEIKRRYQRPRPCRLYDLFNQAFACMPSVGMIGGKILCMHCGLSDQSRSLDQLSTLRRPLEEPRLHSLEINLLWADPAPDIRGVAPSPRGAGVVLFDEDVVESVRNRLGIDYIVRAHQVIRHERSEILRKPPWLLSDGFLDAIITKVNRAPSERFTDEITDEELKQLCKAATGVFQRQPSLVRIQPPTAVIVGDIRGQFWDLQRIFTTHGHPPEQQYVFLGDYVDMGPHSLETIILLFCYKDTKD</sequence>
<dbReference type="PANTHER" id="PTHR11668">
    <property type="entry name" value="SERINE/THREONINE PROTEIN PHOSPHATASE"/>
    <property type="match status" value="1"/>
</dbReference>
<dbReference type="InterPro" id="IPR004843">
    <property type="entry name" value="Calcineurin-like_PHP"/>
</dbReference>
<evidence type="ECO:0000256" key="1">
    <source>
        <dbReference type="ARBA" id="ARBA00001936"/>
    </source>
</evidence>
<keyword evidence="2" id="KW-0479">Metal-binding</keyword>
<dbReference type="SUPFAM" id="SSF56300">
    <property type="entry name" value="Metallo-dependent phosphatases"/>
    <property type="match status" value="2"/>
</dbReference>
<dbReference type="PROSITE" id="PS00125">
    <property type="entry name" value="SER_THR_PHOSPHATASE"/>
    <property type="match status" value="1"/>
</dbReference>
<evidence type="ECO:0000256" key="6">
    <source>
        <dbReference type="ARBA" id="ARBA00047761"/>
    </source>
</evidence>
<dbReference type="GO" id="GO:0004722">
    <property type="term" value="F:protein serine/threonine phosphatase activity"/>
    <property type="evidence" value="ECO:0007669"/>
    <property type="project" value="UniProtKB-EC"/>
</dbReference>
<organism evidence="10 11">
    <name type="scientific">Heterodera trifolii</name>
    <dbReference type="NCBI Taxonomy" id="157864"/>
    <lineage>
        <taxon>Eukaryota</taxon>
        <taxon>Metazoa</taxon>
        <taxon>Ecdysozoa</taxon>
        <taxon>Nematoda</taxon>
        <taxon>Chromadorea</taxon>
        <taxon>Rhabditida</taxon>
        <taxon>Tylenchina</taxon>
        <taxon>Tylenchomorpha</taxon>
        <taxon>Tylenchoidea</taxon>
        <taxon>Heteroderidae</taxon>
        <taxon>Heteroderinae</taxon>
        <taxon>Heterodera</taxon>
    </lineage>
</organism>
<evidence type="ECO:0000256" key="3">
    <source>
        <dbReference type="ARBA" id="ARBA00022801"/>
    </source>
</evidence>
<gene>
    <name evidence="10" type="ORF">niasHT_016105</name>
</gene>
<dbReference type="InterPro" id="IPR050341">
    <property type="entry name" value="PP1_catalytic_subunit"/>
</dbReference>
<keyword evidence="4" id="KW-0904">Protein phosphatase</keyword>
<evidence type="ECO:0000256" key="7">
    <source>
        <dbReference type="ARBA" id="ARBA00048336"/>
    </source>
</evidence>
<dbReference type="InterPro" id="IPR029052">
    <property type="entry name" value="Metallo-depent_PP-like"/>
</dbReference>
<protein>
    <recommendedName>
        <fullName evidence="8">Serine/threonine-protein phosphatase</fullName>
        <ecNumber evidence="8">3.1.3.16</ecNumber>
    </recommendedName>
</protein>
<evidence type="ECO:0000256" key="8">
    <source>
        <dbReference type="RuleBase" id="RU004273"/>
    </source>
</evidence>
<dbReference type="AlphaFoldDB" id="A0ABD2L8Q7"/>
<comment type="catalytic activity">
    <reaction evidence="6">
        <text>O-phospho-L-seryl-[protein] + H2O = L-seryl-[protein] + phosphate</text>
        <dbReference type="Rhea" id="RHEA:20629"/>
        <dbReference type="Rhea" id="RHEA-COMP:9863"/>
        <dbReference type="Rhea" id="RHEA-COMP:11604"/>
        <dbReference type="ChEBI" id="CHEBI:15377"/>
        <dbReference type="ChEBI" id="CHEBI:29999"/>
        <dbReference type="ChEBI" id="CHEBI:43474"/>
        <dbReference type="ChEBI" id="CHEBI:83421"/>
        <dbReference type="EC" id="3.1.3.16"/>
    </reaction>
</comment>
<accession>A0ABD2L8Q7</accession>
<evidence type="ECO:0000256" key="5">
    <source>
        <dbReference type="ARBA" id="ARBA00023211"/>
    </source>
</evidence>
<dbReference type="GO" id="GO:0046872">
    <property type="term" value="F:metal ion binding"/>
    <property type="evidence" value="ECO:0007669"/>
    <property type="project" value="UniProtKB-KW"/>
</dbReference>
<comment type="catalytic activity">
    <reaction evidence="7 8">
        <text>O-phospho-L-threonyl-[protein] + H2O = L-threonyl-[protein] + phosphate</text>
        <dbReference type="Rhea" id="RHEA:47004"/>
        <dbReference type="Rhea" id="RHEA-COMP:11060"/>
        <dbReference type="Rhea" id="RHEA-COMP:11605"/>
        <dbReference type="ChEBI" id="CHEBI:15377"/>
        <dbReference type="ChEBI" id="CHEBI:30013"/>
        <dbReference type="ChEBI" id="CHEBI:43474"/>
        <dbReference type="ChEBI" id="CHEBI:61977"/>
        <dbReference type="EC" id="3.1.3.16"/>
    </reaction>
</comment>
<dbReference type="EC" id="3.1.3.16" evidence="8"/>
<comment type="cofactor">
    <cofactor evidence="1">
        <name>Mn(2+)</name>
        <dbReference type="ChEBI" id="CHEBI:29035"/>
    </cofactor>
</comment>
<evidence type="ECO:0000256" key="2">
    <source>
        <dbReference type="ARBA" id="ARBA00022723"/>
    </source>
</evidence>
<reference evidence="10 11" key="1">
    <citation type="submission" date="2024-10" db="EMBL/GenBank/DDBJ databases">
        <authorList>
            <person name="Kim D."/>
        </authorList>
    </citation>
    <scope>NUCLEOTIDE SEQUENCE [LARGE SCALE GENOMIC DNA]</scope>
    <source>
        <strain evidence="10">BH-2024</strain>
    </source>
</reference>
<feature type="domain" description="Serine/threonine specific protein phosphatases" evidence="9">
    <location>
        <begin position="125"/>
        <end position="130"/>
    </location>
</feature>
<dbReference type="EMBL" id="JBICBT010000498">
    <property type="protein sequence ID" value="KAL3111635.1"/>
    <property type="molecule type" value="Genomic_DNA"/>
</dbReference>
<dbReference type="Proteomes" id="UP001620626">
    <property type="component" value="Unassembled WGS sequence"/>
</dbReference>
<evidence type="ECO:0000313" key="11">
    <source>
        <dbReference type="Proteomes" id="UP001620626"/>
    </source>
</evidence>
<comment type="similarity">
    <text evidence="8">Belongs to the PPP phosphatase family.</text>
</comment>